<dbReference type="InterPro" id="IPR011705">
    <property type="entry name" value="BACK"/>
</dbReference>
<evidence type="ECO:0000313" key="5">
    <source>
        <dbReference type="Proteomes" id="UP001164746"/>
    </source>
</evidence>
<dbReference type="Gene3D" id="2.120.10.80">
    <property type="entry name" value="Kelch-type beta propeller"/>
    <property type="match status" value="2"/>
</dbReference>
<evidence type="ECO:0000259" key="3">
    <source>
        <dbReference type="PROSITE" id="PS50097"/>
    </source>
</evidence>
<protein>
    <submittedName>
        <fullName evidence="4">KLH10-like protein</fullName>
    </submittedName>
</protein>
<dbReference type="Gene3D" id="3.30.710.10">
    <property type="entry name" value="Potassium Channel Kv1.1, Chain A"/>
    <property type="match status" value="1"/>
</dbReference>
<reference evidence="4" key="1">
    <citation type="submission" date="2022-11" db="EMBL/GenBank/DDBJ databases">
        <title>Centuries of genome instability and evolution in soft-shell clam transmissible cancer (bioRxiv).</title>
        <authorList>
            <person name="Hart S.F.M."/>
            <person name="Yonemitsu M.A."/>
            <person name="Giersch R.M."/>
            <person name="Beal B.F."/>
            <person name="Arriagada G."/>
            <person name="Davis B.W."/>
            <person name="Ostrander E.A."/>
            <person name="Goff S.P."/>
            <person name="Metzger M.J."/>
        </authorList>
    </citation>
    <scope>NUCLEOTIDE SEQUENCE</scope>
    <source>
        <strain evidence="4">MELC-2E11</strain>
        <tissue evidence="4">Siphon/mantle</tissue>
    </source>
</reference>
<dbReference type="SUPFAM" id="SSF54695">
    <property type="entry name" value="POZ domain"/>
    <property type="match status" value="1"/>
</dbReference>
<dbReference type="InterPro" id="IPR017096">
    <property type="entry name" value="BTB-kelch_protein"/>
</dbReference>
<dbReference type="PANTHER" id="PTHR24412">
    <property type="entry name" value="KELCH PROTEIN"/>
    <property type="match status" value="1"/>
</dbReference>
<dbReference type="EMBL" id="CP111025">
    <property type="protein sequence ID" value="WAR26269.1"/>
    <property type="molecule type" value="Genomic_DNA"/>
</dbReference>
<keyword evidence="2" id="KW-0677">Repeat</keyword>
<dbReference type="Proteomes" id="UP001164746">
    <property type="component" value="Chromosome 14"/>
</dbReference>
<feature type="domain" description="BTB" evidence="3">
    <location>
        <begin position="26"/>
        <end position="95"/>
    </location>
</feature>
<dbReference type="InterPro" id="IPR006652">
    <property type="entry name" value="Kelch_1"/>
</dbReference>
<gene>
    <name evidence="4" type="ORF">MAR_011973</name>
</gene>
<dbReference type="SMART" id="SM00225">
    <property type="entry name" value="BTB"/>
    <property type="match status" value="1"/>
</dbReference>
<dbReference type="Pfam" id="PF01344">
    <property type="entry name" value="Kelch_1"/>
    <property type="match status" value="4"/>
</dbReference>
<proteinExistence type="predicted"/>
<dbReference type="Pfam" id="PF07707">
    <property type="entry name" value="BACK"/>
    <property type="match status" value="1"/>
</dbReference>
<dbReference type="InterPro" id="IPR015915">
    <property type="entry name" value="Kelch-typ_b-propeller"/>
</dbReference>
<dbReference type="SMART" id="SM00612">
    <property type="entry name" value="Kelch"/>
    <property type="match status" value="6"/>
</dbReference>
<dbReference type="PIRSF" id="PIRSF037037">
    <property type="entry name" value="Kelch-like_protein_gigaxonin"/>
    <property type="match status" value="1"/>
</dbReference>
<evidence type="ECO:0000256" key="2">
    <source>
        <dbReference type="ARBA" id="ARBA00022737"/>
    </source>
</evidence>
<accession>A0ABY7FZ98</accession>
<dbReference type="Pfam" id="PF00651">
    <property type="entry name" value="BTB"/>
    <property type="match status" value="1"/>
</dbReference>
<organism evidence="4 5">
    <name type="scientific">Mya arenaria</name>
    <name type="common">Soft-shell clam</name>
    <dbReference type="NCBI Taxonomy" id="6604"/>
    <lineage>
        <taxon>Eukaryota</taxon>
        <taxon>Metazoa</taxon>
        <taxon>Spiralia</taxon>
        <taxon>Lophotrochozoa</taxon>
        <taxon>Mollusca</taxon>
        <taxon>Bivalvia</taxon>
        <taxon>Autobranchia</taxon>
        <taxon>Heteroconchia</taxon>
        <taxon>Euheterodonta</taxon>
        <taxon>Imparidentia</taxon>
        <taxon>Neoheterodontei</taxon>
        <taxon>Myida</taxon>
        <taxon>Myoidea</taxon>
        <taxon>Myidae</taxon>
        <taxon>Mya</taxon>
    </lineage>
</organism>
<evidence type="ECO:0000256" key="1">
    <source>
        <dbReference type="ARBA" id="ARBA00022441"/>
    </source>
</evidence>
<keyword evidence="5" id="KW-1185">Reference proteome</keyword>
<dbReference type="InterPro" id="IPR011333">
    <property type="entry name" value="SKP1/BTB/POZ_sf"/>
</dbReference>
<dbReference type="PROSITE" id="PS50097">
    <property type="entry name" value="BTB"/>
    <property type="match status" value="1"/>
</dbReference>
<dbReference type="SUPFAM" id="SSF117281">
    <property type="entry name" value="Kelch motif"/>
    <property type="match status" value="2"/>
</dbReference>
<evidence type="ECO:0000313" key="4">
    <source>
        <dbReference type="EMBL" id="WAR26269.1"/>
    </source>
</evidence>
<dbReference type="InterPro" id="IPR000210">
    <property type="entry name" value="BTB/POZ_dom"/>
</dbReference>
<sequence>MEEAMKNENVEFRKNLALMRQTGMFCDATICIPGETKTLPVHRAIMSSCSEYFRSLFTNGLQETLQNEVSIHDISVKMMELLIDYAYTKEVLITPDNAVELFAAADRFNVLGLLQDCIDFFATEIAMENCIGFLRFARHYNNKQLKDICWVFITSHFTMISESSEEFVQLTADELLEIIKDDKLSVRSEDDVFNAVIRWIEFAPRERKETCSHLLSGVRFPFITETCFRDKILKRRDLKRTGPCWERINQSYQLVKKFRSSKDPMVKSQTASLAKWIKPRIPSHIIFVIGGWAKEGVTDKWYEIQTCEMPQPRAYHGTVTIEDKVFVVGGFNGTHYLNSVASFDVCYVSAVEIDGMLFVCGGYDGRQRHNSTERYDRSRNQWTLLYVAGGFDGTSCLFSAEQYDPVADQWTVLAPMSTRRSGVSLVTTEGRVYAVGGYDGQRRLETVEYFDLPRRHWYESTSMLLGRSNFSCVVMDGLIYAMGGYDGEKTSPETECYHPEDKRWDALNDMNIGRSAVSACAVTDIYNARDFSFHGNETMITCSGEGLTPATTAFENAEYSRILTRWRRSPLGESRSDMDLAGAL</sequence>
<dbReference type="PANTHER" id="PTHR24412:SF172">
    <property type="entry name" value="KELCH-LIKE PROTEIN 10"/>
    <property type="match status" value="1"/>
</dbReference>
<dbReference type="Gene3D" id="1.25.40.420">
    <property type="match status" value="1"/>
</dbReference>
<dbReference type="SMART" id="SM00875">
    <property type="entry name" value="BACK"/>
    <property type="match status" value="1"/>
</dbReference>
<name>A0ABY7FZ98_MYAAR</name>
<keyword evidence="1" id="KW-0880">Kelch repeat</keyword>